<keyword evidence="4" id="KW-1185">Reference proteome</keyword>
<evidence type="ECO:0000256" key="2">
    <source>
        <dbReference type="SAM" id="Phobius"/>
    </source>
</evidence>
<feature type="compositionally biased region" description="Basic and acidic residues" evidence="1">
    <location>
        <begin position="185"/>
        <end position="197"/>
    </location>
</feature>
<feature type="region of interest" description="Disordered" evidence="1">
    <location>
        <begin position="271"/>
        <end position="301"/>
    </location>
</feature>
<accession>A0A1I5HI06</accession>
<feature type="transmembrane region" description="Helical" evidence="2">
    <location>
        <begin position="125"/>
        <end position="150"/>
    </location>
</feature>
<name>A0A1I5HI06_9ACTN</name>
<dbReference type="Proteomes" id="UP000183642">
    <property type="component" value="Unassembled WGS sequence"/>
</dbReference>
<protein>
    <recommendedName>
        <fullName evidence="5">DUF3159 domain-containing protein</fullName>
    </recommendedName>
</protein>
<keyword evidence="2" id="KW-0812">Transmembrane</keyword>
<evidence type="ECO:0000313" key="3">
    <source>
        <dbReference type="EMBL" id="SFO47912.1"/>
    </source>
</evidence>
<sequence>MTAAADDEGRREPGGPARQDGTGDAGQGVTFDRHLVLEQLGGWRGMVDASLPTVAFIVANAIGGLRTGVWFAIGAALLVLAFRMVRRESVQQAFSGLFGVAIAVAIAAASGQARNYFVPGIIRNAVIGVVLLGSVPLRWPLVGVLAEFLAPSHLGSMASHSVPGLGRRVDTARARLQHRPAPEAAEGRASDPEPERHWRDDPRVVRAYGWLTVMWALTFLLRVAVQTPLYLANEEGLLGVASLVLGLPVTAVALAVTLWVVSRLHRHRVETVAGPRPPHPSQAQGGPLDEAGPAEQEGPAR</sequence>
<feature type="transmembrane region" description="Helical" evidence="2">
    <location>
        <begin position="94"/>
        <end position="113"/>
    </location>
</feature>
<organism evidence="3 4">
    <name type="scientific">Geodermatophilus obscurus</name>
    <dbReference type="NCBI Taxonomy" id="1861"/>
    <lineage>
        <taxon>Bacteria</taxon>
        <taxon>Bacillati</taxon>
        <taxon>Actinomycetota</taxon>
        <taxon>Actinomycetes</taxon>
        <taxon>Geodermatophilales</taxon>
        <taxon>Geodermatophilaceae</taxon>
        <taxon>Geodermatophilus</taxon>
    </lineage>
</organism>
<feature type="transmembrane region" description="Helical" evidence="2">
    <location>
        <begin position="237"/>
        <end position="261"/>
    </location>
</feature>
<keyword evidence="2" id="KW-0472">Membrane</keyword>
<feature type="transmembrane region" description="Helical" evidence="2">
    <location>
        <begin position="207"/>
        <end position="225"/>
    </location>
</feature>
<evidence type="ECO:0000256" key="1">
    <source>
        <dbReference type="SAM" id="MobiDB-lite"/>
    </source>
</evidence>
<evidence type="ECO:0000313" key="4">
    <source>
        <dbReference type="Proteomes" id="UP000183642"/>
    </source>
</evidence>
<dbReference type="AlphaFoldDB" id="A0A1I5HI06"/>
<dbReference type="InterPro" id="IPR016566">
    <property type="entry name" value="UCP010219"/>
</dbReference>
<feature type="transmembrane region" description="Helical" evidence="2">
    <location>
        <begin position="54"/>
        <end position="82"/>
    </location>
</feature>
<gene>
    <name evidence="3" type="ORF">SAMN05660359_03754</name>
</gene>
<dbReference type="EMBL" id="FOWE01000009">
    <property type="protein sequence ID" value="SFO47912.1"/>
    <property type="molecule type" value="Genomic_DNA"/>
</dbReference>
<proteinExistence type="predicted"/>
<dbReference type="Pfam" id="PF11361">
    <property type="entry name" value="DUF3159"/>
    <property type="match status" value="2"/>
</dbReference>
<keyword evidence="2" id="KW-1133">Transmembrane helix</keyword>
<feature type="region of interest" description="Disordered" evidence="1">
    <location>
        <begin position="177"/>
        <end position="197"/>
    </location>
</feature>
<feature type="region of interest" description="Disordered" evidence="1">
    <location>
        <begin position="1"/>
        <end position="26"/>
    </location>
</feature>
<evidence type="ECO:0008006" key="5">
    <source>
        <dbReference type="Google" id="ProtNLM"/>
    </source>
</evidence>
<reference evidence="4" key="1">
    <citation type="submission" date="2016-10" db="EMBL/GenBank/DDBJ databases">
        <authorList>
            <person name="Varghese N."/>
            <person name="Submissions S."/>
        </authorList>
    </citation>
    <scope>NUCLEOTIDE SEQUENCE [LARGE SCALE GENOMIC DNA]</scope>
    <source>
        <strain evidence="4">DSM 43161</strain>
    </source>
</reference>